<proteinExistence type="predicted"/>
<name>A0A3N4J911_9PEZI</name>
<protein>
    <submittedName>
        <fullName evidence="2">Uncharacterized protein</fullName>
    </submittedName>
</protein>
<reference evidence="2 3" key="1">
    <citation type="journal article" date="2018" name="Nat. Ecol. Evol.">
        <title>Pezizomycetes genomes reveal the molecular basis of ectomycorrhizal truffle lifestyle.</title>
        <authorList>
            <person name="Murat C."/>
            <person name="Payen T."/>
            <person name="Noel B."/>
            <person name="Kuo A."/>
            <person name="Morin E."/>
            <person name="Chen J."/>
            <person name="Kohler A."/>
            <person name="Krizsan K."/>
            <person name="Balestrini R."/>
            <person name="Da Silva C."/>
            <person name="Montanini B."/>
            <person name="Hainaut M."/>
            <person name="Levati E."/>
            <person name="Barry K.W."/>
            <person name="Belfiori B."/>
            <person name="Cichocki N."/>
            <person name="Clum A."/>
            <person name="Dockter R.B."/>
            <person name="Fauchery L."/>
            <person name="Guy J."/>
            <person name="Iotti M."/>
            <person name="Le Tacon F."/>
            <person name="Lindquist E.A."/>
            <person name="Lipzen A."/>
            <person name="Malagnac F."/>
            <person name="Mello A."/>
            <person name="Molinier V."/>
            <person name="Miyauchi S."/>
            <person name="Poulain J."/>
            <person name="Riccioni C."/>
            <person name="Rubini A."/>
            <person name="Sitrit Y."/>
            <person name="Splivallo R."/>
            <person name="Traeger S."/>
            <person name="Wang M."/>
            <person name="Zifcakova L."/>
            <person name="Wipf D."/>
            <person name="Zambonelli A."/>
            <person name="Paolocci F."/>
            <person name="Nowrousian M."/>
            <person name="Ottonello S."/>
            <person name="Baldrian P."/>
            <person name="Spatafora J.W."/>
            <person name="Henrissat B."/>
            <person name="Nagy L.G."/>
            <person name="Aury J.M."/>
            <person name="Wincker P."/>
            <person name="Grigoriev I.V."/>
            <person name="Bonfante P."/>
            <person name="Martin F.M."/>
        </authorList>
    </citation>
    <scope>NUCLEOTIDE SEQUENCE [LARGE SCALE GENOMIC DNA]</scope>
    <source>
        <strain evidence="2 3">120613-1</strain>
    </source>
</reference>
<evidence type="ECO:0000313" key="2">
    <source>
        <dbReference type="EMBL" id="RPA93508.1"/>
    </source>
</evidence>
<evidence type="ECO:0000256" key="1">
    <source>
        <dbReference type="SAM" id="MobiDB-lite"/>
    </source>
</evidence>
<dbReference type="EMBL" id="ML120450">
    <property type="protein sequence ID" value="RPA93508.1"/>
    <property type="molecule type" value="Genomic_DNA"/>
</dbReference>
<gene>
    <name evidence="2" type="ORF">L873DRAFT_1815673</name>
</gene>
<organism evidence="2 3">
    <name type="scientific">Choiromyces venosus 120613-1</name>
    <dbReference type="NCBI Taxonomy" id="1336337"/>
    <lineage>
        <taxon>Eukaryota</taxon>
        <taxon>Fungi</taxon>
        <taxon>Dikarya</taxon>
        <taxon>Ascomycota</taxon>
        <taxon>Pezizomycotina</taxon>
        <taxon>Pezizomycetes</taxon>
        <taxon>Pezizales</taxon>
        <taxon>Tuberaceae</taxon>
        <taxon>Choiromyces</taxon>
    </lineage>
</organism>
<dbReference type="Proteomes" id="UP000276215">
    <property type="component" value="Unassembled WGS sequence"/>
</dbReference>
<feature type="compositionally biased region" description="Low complexity" evidence="1">
    <location>
        <begin position="10"/>
        <end position="24"/>
    </location>
</feature>
<evidence type="ECO:0000313" key="3">
    <source>
        <dbReference type="Proteomes" id="UP000276215"/>
    </source>
</evidence>
<feature type="region of interest" description="Disordered" evidence="1">
    <location>
        <begin position="1"/>
        <end position="24"/>
    </location>
</feature>
<accession>A0A3N4J911</accession>
<keyword evidence="3" id="KW-1185">Reference proteome</keyword>
<dbReference type="AlphaFoldDB" id="A0A3N4J911"/>
<sequence length="75" mass="8339">MQDLEDDISELSSIASYPSSPWSTSQIPLDHMSNISLINIDDDDVNHILSSLSPGLISTLTQLQKRKQSTTHSWV</sequence>